<evidence type="ECO:0000313" key="3">
    <source>
        <dbReference type="Proteomes" id="UP001465755"/>
    </source>
</evidence>
<feature type="compositionally biased region" description="Low complexity" evidence="1">
    <location>
        <begin position="1000"/>
        <end position="1025"/>
    </location>
</feature>
<feature type="compositionally biased region" description="Basic and acidic residues" evidence="1">
    <location>
        <begin position="718"/>
        <end position="739"/>
    </location>
</feature>
<dbReference type="Proteomes" id="UP001465755">
    <property type="component" value="Unassembled WGS sequence"/>
</dbReference>
<feature type="compositionally biased region" description="Basic residues" evidence="1">
    <location>
        <begin position="1026"/>
        <end position="1036"/>
    </location>
</feature>
<proteinExistence type="predicted"/>
<dbReference type="PANTHER" id="PTHR34805:SF1">
    <property type="entry name" value="PROTEIN MODIFIER OF SNC1 1"/>
    <property type="match status" value="1"/>
</dbReference>
<dbReference type="InterPro" id="IPR038808">
    <property type="entry name" value="MOS1-like"/>
</dbReference>
<feature type="compositionally biased region" description="Low complexity" evidence="1">
    <location>
        <begin position="681"/>
        <end position="699"/>
    </location>
</feature>
<evidence type="ECO:0000313" key="2">
    <source>
        <dbReference type="EMBL" id="KAK9788323.1"/>
    </source>
</evidence>
<feature type="compositionally biased region" description="Polar residues" evidence="1">
    <location>
        <begin position="625"/>
        <end position="635"/>
    </location>
</feature>
<comment type="caution">
    <text evidence="2">The sequence shown here is derived from an EMBL/GenBank/DDBJ whole genome shotgun (WGS) entry which is preliminary data.</text>
</comment>
<feature type="compositionally biased region" description="Basic and acidic residues" evidence="1">
    <location>
        <begin position="334"/>
        <end position="344"/>
    </location>
</feature>
<keyword evidence="3" id="KW-1185">Reference proteome</keyword>
<feature type="region of interest" description="Disordered" evidence="1">
    <location>
        <begin position="53"/>
        <end position="445"/>
    </location>
</feature>
<feature type="compositionally biased region" description="Basic and acidic residues" evidence="1">
    <location>
        <begin position="270"/>
        <end position="286"/>
    </location>
</feature>
<protein>
    <submittedName>
        <fullName evidence="2">Uncharacterized protein</fullName>
    </submittedName>
</protein>
<accession>A0AAW1NN51</accession>
<dbReference type="PANTHER" id="PTHR34805">
    <property type="entry name" value="PROTEIN MODIFIER OF SNC1 1"/>
    <property type="match status" value="1"/>
</dbReference>
<sequence>MIEPQKLFQKRGQTLISEATLLSTLVHSLVTMHSSSGSRPGRRMVLLGNVKAPKPVNLPSQRRENHGLDPNINIVPKHHTSVWGDPTQVNASASETTSRAPSEPTTPHVHHGPPASRPSGANAHTEHSHAPRSAAAAAWGGAGMPEKRQRATEGLRPADYPSLGEERHHANGSAAGLPAGSDPAVPAPKQHGSWQPVLRTGASWADEPYEDHSPPVQPQPNGFGPPGYHQPTNQTADRWQPPAQDRWAPPQQDRWQPHHRQQYPQQPSEDSWRRGPGDRHQPEPSHVRHPGPPPNRPDHAYGDANAGPAPLSLTVPEGPLVHHETQQVTPTKILRREQHPDHPLHSNAIPHHPSAGADNPIHSAHAEHSHEHPHVALQQPVGPSHDVHQPHDTTSAAPDQRQLDRAARQQQQSAFMREKAERRRVQKQLEEQARAGHAAQQGGAAHMTGAAACSLDRGAYESVNQQQQGGGQQRQKDKRQRGRGRGDADGHVDTRQPGAAEASRRPDAHHRERQPRSQQQNQHTAGDQAEQARKAAAAALADSASGAVSGSEAHRKADRGPSAGAPAASKDWLADDRPSGKAPSGNKDWLADEGGSNDSEGVRRRGTTQFSGSGGLRERDLAYLDQQSTPRSHNSADFARVHVNEWFSAATVSGQIGGPDLTASAPRHSPDAAAPSIAQAPRSVTGVSSGRGRGRPPLSQQGDPAVDESGPRGGAAYRGRDRPRDQRRREERPQKDKLPAYDPAEEYGGLVPASGAARAEHRKPERRRERKDRPETPQFTSVPPQFTSAPQGEAGTSGAGQPSGRPQQQQQQQPSQPPSHVSASDHPAADGEANAQGRSKNQRSRRRDRPPRSVRKDRRERRSGDKDRKKVGEAPHGDGAIRSPPGFPPAARAGTAQTEAHGPSEKPSADRGSADRAPVEKASADKSPAEGQIGGHEGGKGRHRRPPRGRDGHQSKPPADAPGLAAPSKDWTAGDAEHKPPSAPQEQLPNGRHSGRREPQSSQAQAAAADQPGPSLSSHPQSSRPQRPHAERRHSNAGRGRGSEPPKNLNNPGPLADRGRGA</sequence>
<feature type="compositionally biased region" description="Low complexity" evidence="1">
    <location>
        <begin position="525"/>
        <end position="551"/>
    </location>
</feature>
<feature type="compositionally biased region" description="Basic and acidic residues" evidence="1">
    <location>
        <begin position="758"/>
        <end position="775"/>
    </location>
</feature>
<organism evidence="2 3">
    <name type="scientific">Symbiochloris irregularis</name>
    <dbReference type="NCBI Taxonomy" id="706552"/>
    <lineage>
        <taxon>Eukaryota</taxon>
        <taxon>Viridiplantae</taxon>
        <taxon>Chlorophyta</taxon>
        <taxon>core chlorophytes</taxon>
        <taxon>Trebouxiophyceae</taxon>
        <taxon>Trebouxiales</taxon>
        <taxon>Trebouxiaceae</taxon>
        <taxon>Symbiochloris</taxon>
    </lineage>
</organism>
<dbReference type="EMBL" id="JALJOQ010000228">
    <property type="protein sequence ID" value="KAK9788323.1"/>
    <property type="molecule type" value="Genomic_DNA"/>
</dbReference>
<dbReference type="GO" id="GO:0040029">
    <property type="term" value="P:epigenetic regulation of gene expression"/>
    <property type="evidence" value="ECO:0007669"/>
    <property type="project" value="TreeGrafter"/>
</dbReference>
<feature type="compositionally biased region" description="Low complexity" evidence="1">
    <location>
        <begin position="435"/>
        <end position="445"/>
    </location>
</feature>
<feature type="compositionally biased region" description="Basic and acidic residues" evidence="1">
    <location>
        <begin position="416"/>
        <end position="434"/>
    </location>
</feature>
<feature type="compositionally biased region" description="Basic and acidic residues" evidence="1">
    <location>
        <begin position="860"/>
        <end position="876"/>
    </location>
</feature>
<feature type="region of interest" description="Disordered" evidence="1">
    <location>
        <begin position="653"/>
        <end position="1062"/>
    </location>
</feature>
<feature type="compositionally biased region" description="Low complexity" evidence="1">
    <location>
        <begin position="799"/>
        <end position="814"/>
    </location>
</feature>
<feature type="compositionally biased region" description="Basic and acidic residues" evidence="1">
    <location>
        <begin position="902"/>
        <end position="928"/>
    </location>
</feature>
<feature type="compositionally biased region" description="Basic residues" evidence="1">
    <location>
        <begin position="840"/>
        <end position="859"/>
    </location>
</feature>
<feature type="compositionally biased region" description="Basic and acidic residues" evidence="1">
    <location>
        <begin position="364"/>
        <end position="374"/>
    </location>
</feature>
<dbReference type="AlphaFoldDB" id="A0AAW1NN51"/>
<name>A0AAW1NN51_9CHLO</name>
<feature type="compositionally biased region" description="Polar residues" evidence="1">
    <location>
        <begin position="87"/>
        <end position="105"/>
    </location>
</feature>
<gene>
    <name evidence="2" type="ORF">WJX73_008995</name>
</gene>
<evidence type="ECO:0000256" key="1">
    <source>
        <dbReference type="SAM" id="MobiDB-lite"/>
    </source>
</evidence>
<feature type="compositionally biased region" description="Basic and acidic residues" evidence="1">
    <location>
        <begin position="484"/>
        <end position="494"/>
    </location>
</feature>
<feature type="region of interest" description="Disordered" evidence="1">
    <location>
        <begin position="461"/>
        <end position="636"/>
    </location>
</feature>
<feature type="compositionally biased region" description="Polar residues" evidence="1">
    <location>
        <begin position="777"/>
        <end position="790"/>
    </location>
</feature>
<reference evidence="2 3" key="1">
    <citation type="journal article" date="2024" name="Nat. Commun.">
        <title>Phylogenomics reveals the evolutionary origins of lichenization in chlorophyte algae.</title>
        <authorList>
            <person name="Puginier C."/>
            <person name="Libourel C."/>
            <person name="Otte J."/>
            <person name="Skaloud P."/>
            <person name="Haon M."/>
            <person name="Grisel S."/>
            <person name="Petersen M."/>
            <person name="Berrin J.G."/>
            <person name="Delaux P.M."/>
            <person name="Dal Grande F."/>
            <person name="Keller J."/>
        </authorList>
    </citation>
    <scope>NUCLEOTIDE SEQUENCE [LARGE SCALE GENOMIC DNA]</scope>
    <source>
        <strain evidence="2 3">SAG 2036</strain>
    </source>
</reference>